<gene>
    <name evidence="4" type="ORF">EST38_g5483</name>
</gene>
<dbReference type="OrthoDB" id="3265672at2759"/>
<feature type="region of interest" description="Disordered" evidence="2">
    <location>
        <begin position="449"/>
        <end position="477"/>
    </location>
</feature>
<feature type="compositionally biased region" description="Pro residues" evidence="2">
    <location>
        <begin position="760"/>
        <end position="769"/>
    </location>
</feature>
<feature type="domain" description="HTH CENPB-type" evidence="3">
    <location>
        <begin position="80"/>
        <end position="145"/>
    </location>
</feature>
<protein>
    <recommendedName>
        <fullName evidence="3">HTH CENPB-type domain-containing protein</fullName>
    </recommendedName>
</protein>
<evidence type="ECO:0000256" key="1">
    <source>
        <dbReference type="ARBA" id="ARBA00023125"/>
    </source>
</evidence>
<evidence type="ECO:0000259" key="3">
    <source>
        <dbReference type="PROSITE" id="PS51253"/>
    </source>
</evidence>
<dbReference type="GO" id="GO:0005634">
    <property type="term" value="C:nucleus"/>
    <property type="evidence" value="ECO:0007669"/>
    <property type="project" value="TreeGrafter"/>
</dbReference>
<keyword evidence="5" id="KW-1185">Reference proteome</keyword>
<feature type="compositionally biased region" description="Polar residues" evidence="2">
    <location>
        <begin position="775"/>
        <end position="791"/>
    </location>
</feature>
<dbReference type="Proteomes" id="UP000290288">
    <property type="component" value="Unassembled WGS sequence"/>
</dbReference>
<dbReference type="EMBL" id="SDEE01000152">
    <property type="protein sequence ID" value="RXW20379.1"/>
    <property type="molecule type" value="Genomic_DNA"/>
</dbReference>
<feature type="region of interest" description="Disordered" evidence="2">
    <location>
        <begin position="1"/>
        <end position="30"/>
    </location>
</feature>
<dbReference type="PANTHER" id="PTHR19303:SF74">
    <property type="entry name" value="POGO TRANSPOSABLE ELEMENT WITH KRAB DOMAIN"/>
    <property type="match status" value="1"/>
</dbReference>
<feature type="region of interest" description="Disordered" evidence="2">
    <location>
        <begin position="715"/>
        <end position="734"/>
    </location>
</feature>
<reference evidence="4 5" key="1">
    <citation type="submission" date="2019-01" db="EMBL/GenBank/DDBJ databases">
        <title>Draft genome sequence of Psathyrella aberdarensis IHI B618.</title>
        <authorList>
            <person name="Buettner E."/>
            <person name="Kellner H."/>
        </authorList>
    </citation>
    <scope>NUCLEOTIDE SEQUENCE [LARGE SCALE GENOMIC DNA]</scope>
    <source>
        <strain evidence="4 5">IHI B618</strain>
    </source>
</reference>
<keyword evidence="1" id="KW-0238">DNA-binding</keyword>
<dbReference type="InterPro" id="IPR004875">
    <property type="entry name" value="DDE_SF_endonuclease_dom"/>
</dbReference>
<organism evidence="4 5">
    <name type="scientific">Candolleomyces aberdarensis</name>
    <dbReference type="NCBI Taxonomy" id="2316362"/>
    <lineage>
        <taxon>Eukaryota</taxon>
        <taxon>Fungi</taxon>
        <taxon>Dikarya</taxon>
        <taxon>Basidiomycota</taxon>
        <taxon>Agaricomycotina</taxon>
        <taxon>Agaricomycetes</taxon>
        <taxon>Agaricomycetidae</taxon>
        <taxon>Agaricales</taxon>
        <taxon>Agaricineae</taxon>
        <taxon>Psathyrellaceae</taxon>
        <taxon>Candolleomyces</taxon>
    </lineage>
</organism>
<dbReference type="GO" id="GO:0003677">
    <property type="term" value="F:DNA binding"/>
    <property type="evidence" value="ECO:0007669"/>
    <property type="project" value="UniProtKB-KW"/>
</dbReference>
<feature type="region of interest" description="Disordered" evidence="2">
    <location>
        <begin position="750"/>
        <end position="798"/>
    </location>
</feature>
<feature type="compositionally biased region" description="Acidic residues" evidence="2">
    <location>
        <begin position="449"/>
        <end position="461"/>
    </location>
</feature>
<comment type="caution">
    <text evidence="4">The sequence shown here is derived from an EMBL/GenBank/DDBJ whole genome shotgun (WGS) entry which is preliminary data.</text>
</comment>
<evidence type="ECO:0000256" key="2">
    <source>
        <dbReference type="SAM" id="MobiDB-lite"/>
    </source>
</evidence>
<accession>A0A4Q2DKG5</accession>
<dbReference type="PROSITE" id="PS51253">
    <property type="entry name" value="HTH_CENPB"/>
    <property type="match status" value="1"/>
</dbReference>
<feature type="compositionally biased region" description="Polar residues" evidence="2">
    <location>
        <begin position="506"/>
        <end position="518"/>
    </location>
</feature>
<feature type="compositionally biased region" description="Low complexity" evidence="2">
    <location>
        <begin position="1"/>
        <end position="12"/>
    </location>
</feature>
<dbReference type="PANTHER" id="PTHR19303">
    <property type="entry name" value="TRANSPOSON"/>
    <property type="match status" value="1"/>
</dbReference>
<proteinExistence type="predicted"/>
<dbReference type="InterPro" id="IPR006600">
    <property type="entry name" value="HTH_CenpB_DNA-bd_dom"/>
</dbReference>
<dbReference type="Pfam" id="PF03184">
    <property type="entry name" value="DDE_1"/>
    <property type="match status" value="1"/>
</dbReference>
<dbReference type="AlphaFoldDB" id="A0A4Q2DKG5"/>
<sequence length="843" mass="94587">MARSAASGTAASRKTRKPAPVKPRGSYRTKDPAYEARIQACLARVRDGVHPSLRQASIIEKIPFSTLQARASGKHNSSQAARGARQLLQPSQEAAVLDWARHNAQSGRPFSATTLRQAAAAVSGKTPGRTWVRGFFQRHRKKIIKSKGSKLDPKRSQNFNKATIKHYFGILGAVDKEYGGLIPEQTWNMDEKGIQMGGGRHNNPTKFFYDRETSSDNRYRISSDNLELVTVIECISAAGESMPVSFVVKGDPPDVSDIEEGKIGSVGSSETGWTDNEHGAYWLREVFIPNALDKCKDKSKPIVLIYDGHESHETLDIEDAVYNVSDVDIIIICLPSKTTHKTQPLDVVVFSRVQRRWTAHADDCTFRNNEITKSNVIHEYLAMREDAVSPELIRKAFEKTGIYPLNPNVFGEDDFAPSMASSCQAHVPASYPPQMLSSDAVAIPSDVEMSDSEMSNDDMDEDFRPSSPLPPSSDFDMPLHIEEEGYVDLEPNPPLLREETQPDAAPQSNTNSVTIPVTRSSSSASTLINSPAEELLHPPPIIPYCEDEILDFDDRLETVRHLRDQLTDFYDGAVFWRSQYLAAQAHCTLLRRELEMLRVQLMNEKNKKRRNTAKMKCRLFTHPSLNAVYQTRRDDAETRRVEDERQQAQKNADEIARKQRLAHEVVLRVFDTPLTMSNYKRDDLIALAGALGIDDTGIKQQLMDRIKAHLNAKREELSSNPRFSELFAQPQRGRRREALAPIANTVALTSNQYAAGPDNRQPPAPPTSDNPPNLHFSSENRNPYNCDTQPLNHGYHHQQPTRVNAIPSTSQPFNPGFQLNLNGIPPYSSTHTYNYTFYNTNTQ</sequence>
<evidence type="ECO:0000313" key="4">
    <source>
        <dbReference type="EMBL" id="RXW20379.1"/>
    </source>
</evidence>
<dbReference type="InterPro" id="IPR050863">
    <property type="entry name" value="CenT-Element_Derived"/>
</dbReference>
<evidence type="ECO:0000313" key="5">
    <source>
        <dbReference type="Proteomes" id="UP000290288"/>
    </source>
</evidence>
<name>A0A4Q2DKG5_9AGAR</name>
<feature type="region of interest" description="Disordered" evidence="2">
    <location>
        <begin position="489"/>
        <end position="518"/>
    </location>
</feature>
<dbReference type="STRING" id="2316362.A0A4Q2DKG5"/>